<gene>
    <name evidence="8" type="ORF">TorRG33x02_203490</name>
</gene>
<evidence type="ECO:0000313" key="9">
    <source>
        <dbReference type="Proteomes" id="UP000237000"/>
    </source>
</evidence>
<dbReference type="GO" id="GO:0005737">
    <property type="term" value="C:cytoplasm"/>
    <property type="evidence" value="ECO:0007669"/>
    <property type="project" value="TreeGrafter"/>
</dbReference>
<dbReference type="GO" id="GO:1905897">
    <property type="term" value="P:regulation of response to endoplasmic reticulum stress"/>
    <property type="evidence" value="ECO:0007669"/>
    <property type="project" value="TreeGrafter"/>
</dbReference>
<feature type="domain" description="Peptidase M50" evidence="7">
    <location>
        <begin position="52"/>
        <end position="123"/>
    </location>
</feature>
<evidence type="ECO:0000256" key="4">
    <source>
        <dbReference type="ARBA" id="ARBA00023136"/>
    </source>
</evidence>
<sequence>MVIILVWELGRALRILPESQSDTIRTASLLGFWPYSSYSSVSISPAADAAYLLLSTLISISFHEFGHALAAASEGIEMDYIAIFILLVFPGAFVAFNFDLLQALPHFASLRLYCAGVWHNAVVLALPSSSPLSGHLSPGDVIVSLDGATINTAQEWMDTAALINQIALDHMNSSGYVKSIARVTSRKGYCIPDSVLEESKKIQLVENHSGCPDDLAAFATIPCSDTRMLDVQIHCLNAKEVVKFGKCGDGWVTAKADPNTCICSQVYFLDGESVLEVALCHFTSLGSNKRGKVLRMCLLGGTLISFLTFFRIFLKFL</sequence>
<dbReference type="InterPro" id="IPR001193">
    <property type="entry name" value="MBTPS2"/>
</dbReference>
<dbReference type="GO" id="GO:0031293">
    <property type="term" value="P:membrane protein intracellular domain proteolysis"/>
    <property type="evidence" value="ECO:0007669"/>
    <property type="project" value="TreeGrafter"/>
</dbReference>
<dbReference type="AlphaFoldDB" id="A0A2P5EE26"/>
<comment type="caution">
    <text evidence="8">The sequence shown here is derived from an EMBL/GenBank/DDBJ whole genome shotgun (WGS) entry which is preliminary data.</text>
</comment>
<evidence type="ECO:0000256" key="2">
    <source>
        <dbReference type="ARBA" id="ARBA00022692"/>
    </source>
</evidence>
<keyword evidence="8" id="KW-0645">Protease</keyword>
<keyword evidence="3 6" id="KW-1133">Transmembrane helix</keyword>
<keyword evidence="4 6" id="KW-0472">Membrane</keyword>
<keyword evidence="2 6" id="KW-0812">Transmembrane</keyword>
<dbReference type="InterPro" id="IPR008915">
    <property type="entry name" value="Peptidase_M50"/>
</dbReference>
<dbReference type="GO" id="GO:0012505">
    <property type="term" value="C:endomembrane system"/>
    <property type="evidence" value="ECO:0007669"/>
    <property type="project" value="UniProtKB-SubCell"/>
</dbReference>
<dbReference type="PANTHER" id="PTHR13325">
    <property type="entry name" value="PROTEASE M50 MEMBRANE-BOUND TRANSCRIPTION FACTOR SITE 2 PROTEASE"/>
    <property type="match status" value="1"/>
</dbReference>
<feature type="transmembrane region" description="Helical" evidence="6">
    <location>
        <begin position="293"/>
        <end position="314"/>
    </location>
</feature>
<evidence type="ECO:0000256" key="5">
    <source>
        <dbReference type="ARBA" id="ARBA00032658"/>
    </source>
</evidence>
<evidence type="ECO:0000256" key="1">
    <source>
        <dbReference type="ARBA" id="ARBA00004127"/>
    </source>
</evidence>
<proteinExistence type="predicted"/>
<dbReference type="FunCoup" id="A0A2P5EE26">
    <property type="interactions" value="2008"/>
</dbReference>
<evidence type="ECO:0000256" key="3">
    <source>
        <dbReference type="ARBA" id="ARBA00022989"/>
    </source>
</evidence>
<dbReference type="OrthoDB" id="69989at2759"/>
<evidence type="ECO:0000259" key="7">
    <source>
        <dbReference type="Pfam" id="PF02163"/>
    </source>
</evidence>
<dbReference type="GO" id="GO:0004222">
    <property type="term" value="F:metalloendopeptidase activity"/>
    <property type="evidence" value="ECO:0007669"/>
    <property type="project" value="InterPro"/>
</dbReference>
<keyword evidence="8" id="KW-0378">Hydrolase</keyword>
<name>A0A2P5EE26_TREOI</name>
<organism evidence="8 9">
    <name type="scientific">Trema orientale</name>
    <name type="common">Charcoal tree</name>
    <name type="synonym">Celtis orientalis</name>
    <dbReference type="NCBI Taxonomy" id="63057"/>
    <lineage>
        <taxon>Eukaryota</taxon>
        <taxon>Viridiplantae</taxon>
        <taxon>Streptophyta</taxon>
        <taxon>Embryophyta</taxon>
        <taxon>Tracheophyta</taxon>
        <taxon>Spermatophyta</taxon>
        <taxon>Magnoliopsida</taxon>
        <taxon>eudicotyledons</taxon>
        <taxon>Gunneridae</taxon>
        <taxon>Pentapetalae</taxon>
        <taxon>rosids</taxon>
        <taxon>fabids</taxon>
        <taxon>Rosales</taxon>
        <taxon>Cannabaceae</taxon>
        <taxon>Trema</taxon>
    </lineage>
</organism>
<protein>
    <recommendedName>
        <fullName evidence="5">Endopeptidase S2P</fullName>
    </recommendedName>
</protein>
<dbReference type="STRING" id="63057.A0A2P5EE26"/>
<evidence type="ECO:0000313" key="8">
    <source>
        <dbReference type="EMBL" id="PON83798.1"/>
    </source>
</evidence>
<dbReference type="PANTHER" id="PTHR13325:SF3">
    <property type="entry name" value="MEMBRANE-BOUND TRANSCRIPTION FACTOR SITE-2 PROTEASE"/>
    <property type="match status" value="1"/>
</dbReference>
<keyword evidence="9" id="KW-1185">Reference proteome</keyword>
<dbReference type="EMBL" id="JXTC01000172">
    <property type="protein sequence ID" value="PON83798.1"/>
    <property type="molecule type" value="Genomic_DNA"/>
</dbReference>
<dbReference type="Pfam" id="PF02163">
    <property type="entry name" value="Peptidase_M50"/>
    <property type="match status" value="1"/>
</dbReference>
<accession>A0A2P5EE26</accession>
<evidence type="ECO:0000256" key="6">
    <source>
        <dbReference type="SAM" id="Phobius"/>
    </source>
</evidence>
<reference evidence="9" key="1">
    <citation type="submission" date="2016-06" db="EMBL/GenBank/DDBJ databases">
        <title>Parallel loss of symbiosis genes in relatives of nitrogen-fixing non-legume Parasponia.</title>
        <authorList>
            <person name="Van Velzen R."/>
            <person name="Holmer R."/>
            <person name="Bu F."/>
            <person name="Rutten L."/>
            <person name="Van Zeijl A."/>
            <person name="Liu W."/>
            <person name="Santuari L."/>
            <person name="Cao Q."/>
            <person name="Sharma T."/>
            <person name="Shen D."/>
            <person name="Roswanjaya Y."/>
            <person name="Wardhani T."/>
            <person name="Kalhor M.S."/>
            <person name="Jansen J."/>
            <person name="Van den Hoogen J."/>
            <person name="Gungor B."/>
            <person name="Hartog M."/>
            <person name="Hontelez J."/>
            <person name="Verver J."/>
            <person name="Yang W.-C."/>
            <person name="Schijlen E."/>
            <person name="Repin R."/>
            <person name="Schilthuizen M."/>
            <person name="Schranz E."/>
            <person name="Heidstra R."/>
            <person name="Miyata K."/>
            <person name="Fedorova E."/>
            <person name="Kohlen W."/>
            <person name="Bisseling T."/>
            <person name="Smit S."/>
            <person name="Geurts R."/>
        </authorList>
    </citation>
    <scope>NUCLEOTIDE SEQUENCE [LARGE SCALE GENOMIC DNA]</scope>
    <source>
        <strain evidence="9">cv. RG33-2</strain>
    </source>
</reference>
<feature type="transmembrane region" description="Helical" evidence="6">
    <location>
        <begin position="80"/>
        <end position="101"/>
    </location>
</feature>
<comment type="subcellular location">
    <subcellularLocation>
        <location evidence="1">Endomembrane system</location>
        <topology evidence="1">Multi-pass membrane protein</topology>
    </subcellularLocation>
</comment>
<dbReference type="Proteomes" id="UP000237000">
    <property type="component" value="Unassembled WGS sequence"/>
</dbReference>
<dbReference type="GO" id="GO:0016020">
    <property type="term" value="C:membrane"/>
    <property type="evidence" value="ECO:0007669"/>
    <property type="project" value="InterPro"/>
</dbReference>
<dbReference type="PRINTS" id="PR01000">
    <property type="entry name" value="SREBPS2PTASE"/>
</dbReference>
<dbReference type="InParanoid" id="A0A2P5EE26"/>